<feature type="transmembrane region" description="Helical" evidence="5">
    <location>
        <begin position="173"/>
        <end position="195"/>
    </location>
</feature>
<keyword evidence="2 5" id="KW-0812">Transmembrane</keyword>
<reference evidence="8" key="1">
    <citation type="journal article" date="2018" name="Nat. Microbiol.">
        <title>Leveraging single-cell genomics to expand the fungal tree of life.</title>
        <authorList>
            <person name="Ahrendt S.R."/>
            <person name="Quandt C.A."/>
            <person name="Ciobanu D."/>
            <person name="Clum A."/>
            <person name="Salamov A."/>
            <person name="Andreopoulos B."/>
            <person name="Cheng J.F."/>
            <person name="Woyke T."/>
            <person name="Pelin A."/>
            <person name="Henrissat B."/>
            <person name="Reynolds N.K."/>
            <person name="Benny G.L."/>
            <person name="Smith M.E."/>
            <person name="James T.Y."/>
            <person name="Grigoriev I.V."/>
        </authorList>
    </citation>
    <scope>NUCLEOTIDE SEQUENCE [LARGE SCALE GENOMIC DNA]</scope>
    <source>
        <strain evidence="8">RSA 1356</strain>
    </source>
</reference>
<evidence type="ECO:0000256" key="1">
    <source>
        <dbReference type="ARBA" id="ARBA00004141"/>
    </source>
</evidence>
<dbReference type="Proteomes" id="UP000271241">
    <property type="component" value="Unassembled WGS sequence"/>
</dbReference>
<dbReference type="InterPro" id="IPR007632">
    <property type="entry name" value="Anoctamin"/>
</dbReference>
<sequence>LEQRRRGFQAERVVVDNVTGELTPYYPSWKRWLRRLVTVPILAAIGAVFFVVVGAIFGIEVFVYEYYQGPFKGIVHYAPLVAYSVAIWYFGDAYTAIAKWLNRFENYETDAEHNRHYTYKIFLINFAVGYMFIFYTAWIHIPFNEEIANLLAQWTGWPIKPQPAGVEKLQERVIYYVLTAQVINFFTEVAVPWLLRGATTSAKKVQNAVTHKAKQEQEDVDESDRKFLKRITKEDELADYELYEDYAEMVTQFGHVVLFSCAWPLAPLLSFINNWVELRSDAFKICVHTKRQVPARVESIGPWIDNLLFLSWLSSVANALLVYQFRPHETTEHLHHTLYWPLLLVILAEHLYLASRWLLRAVLKDVPSWAVTLGRQQEHELKCRWLKKMHVDVPVPSSPRTAASAEETAANQVDDRGTREIANAFKNI</sequence>
<evidence type="ECO:0000256" key="2">
    <source>
        <dbReference type="ARBA" id="ARBA00022692"/>
    </source>
</evidence>
<protein>
    <submittedName>
        <fullName evidence="7">Calcium-activated chloride channel-domain-containing protein</fullName>
    </submittedName>
</protein>
<dbReference type="EMBL" id="KZ992508">
    <property type="protein sequence ID" value="RKP09508.1"/>
    <property type="molecule type" value="Genomic_DNA"/>
</dbReference>
<evidence type="ECO:0000256" key="4">
    <source>
        <dbReference type="ARBA" id="ARBA00023136"/>
    </source>
</evidence>
<dbReference type="AlphaFoldDB" id="A0A4P9XTK0"/>
<keyword evidence="3 5" id="KW-1133">Transmembrane helix</keyword>
<feature type="domain" description="Anoctamin transmembrane" evidence="6">
    <location>
        <begin position="2"/>
        <end position="370"/>
    </location>
</feature>
<evidence type="ECO:0000256" key="3">
    <source>
        <dbReference type="ARBA" id="ARBA00022989"/>
    </source>
</evidence>
<dbReference type="STRING" id="78915.A0A4P9XTK0"/>
<dbReference type="Pfam" id="PF04547">
    <property type="entry name" value="Anoctamin"/>
    <property type="match status" value="1"/>
</dbReference>
<dbReference type="GO" id="GO:0005254">
    <property type="term" value="F:chloride channel activity"/>
    <property type="evidence" value="ECO:0007669"/>
    <property type="project" value="TreeGrafter"/>
</dbReference>
<feature type="non-terminal residue" evidence="7">
    <location>
        <position position="1"/>
    </location>
</feature>
<feature type="transmembrane region" description="Helical" evidence="5">
    <location>
        <begin position="77"/>
        <end position="101"/>
    </location>
</feature>
<feature type="transmembrane region" description="Helical" evidence="5">
    <location>
        <begin position="36"/>
        <end position="57"/>
    </location>
</feature>
<dbReference type="PANTHER" id="PTHR12308">
    <property type="entry name" value="ANOCTAMIN"/>
    <property type="match status" value="1"/>
</dbReference>
<evidence type="ECO:0000313" key="8">
    <source>
        <dbReference type="Proteomes" id="UP000271241"/>
    </source>
</evidence>
<comment type="subcellular location">
    <subcellularLocation>
        <location evidence="1">Membrane</location>
        <topology evidence="1">Multi-pass membrane protein</topology>
    </subcellularLocation>
</comment>
<keyword evidence="8" id="KW-1185">Reference proteome</keyword>
<evidence type="ECO:0000313" key="7">
    <source>
        <dbReference type="EMBL" id="RKP09508.1"/>
    </source>
</evidence>
<accession>A0A4P9XTK0</accession>
<evidence type="ECO:0000256" key="5">
    <source>
        <dbReference type="SAM" id="Phobius"/>
    </source>
</evidence>
<feature type="transmembrane region" description="Helical" evidence="5">
    <location>
        <begin position="338"/>
        <end position="359"/>
    </location>
</feature>
<evidence type="ECO:0000259" key="6">
    <source>
        <dbReference type="Pfam" id="PF04547"/>
    </source>
</evidence>
<name>A0A4P9XTK0_9FUNG</name>
<dbReference type="GO" id="GO:0032541">
    <property type="term" value="C:cortical endoplasmic reticulum"/>
    <property type="evidence" value="ECO:0007669"/>
    <property type="project" value="TreeGrafter"/>
</dbReference>
<proteinExistence type="predicted"/>
<feature type="transmembrane region" description="Helical" evidence="5">
    <location>
        <begin position="306"/>
        <end position="326"/>
    </location>
</feature>
<feature type="transmembrane region" description="Helical" evidence="5">
    <location>
        <begin position="122"/>
        <end position="141"/>
    </location>
</feature>
<dbReference type="PANTHER" id="PTHR12308:SF73">
    <property type="entry name" value="ANOCTAMIN"/>
    <property type="match status" value="1"/>
</dbReference>
<dbReference type="GO" id="GO:0016020">
    <property type="term" value="C:membrane"/>
    <property type="evidence" value="ECO:0007669"/>
    <property type="project" value="UniProtKB-SubCell"/>
</dbReference>
<keyword evidence="4 5" id="KW-0472">Membrane</keyword>
<dbReference type="InterPro" id="IPR049452">
    <property type="entry name" value="Anoctamin_TM"/>
</dbReference>
<gene>
    <name evidence="7" type="ORF">THASP1DRAFT_28692</name>
</gene>
<organism evidence="7 8">
    <name type="scientific">Thamnocephalis sphaerospora</name>
    <dbReference type="NCBI Taxonomy" id="78915"/>
    <lineage>
        <taxon>Eukaryota</taxon>
        <taxon>Fungi</taxon>
        <taxon>Fungi incertae sedis</taxon>
        <taxon>Zoopagomycota</taxon>
        <taxon>Zoopagomycotina</taxon>
        <taxon>Zoopagomycetes</taxon>
        <taxon>Zoopagales</taxon>
        <taxon>Sigmoideomycetaceae</taxon>
        <taxon>Thamnocephalis</taxon>
    </lineage>
</organism>
<dbReference type="OrthoDB" id="296386at2759"/>